<gene>
    <name evidence="1" type="ORF">VOP03_08830</name>
</gene>
<dbReference type="Proteomes" id="UP001355298">
    <property type="component" value="Unassembled WGS sequence"/>
</dbReference>
<protein>
    <submittedName>
        <fullName evidence="1">Uncharacterized protein</fullName>
    </submittedName>
</protein>
<evidence type="ECO:0000313" key="2">
    <source>
        <dbReference type="Proteomes" id="UP001355298"/>
    </source>
</evidence>
<reference evidence="1 2" key="1">
    <citation type="submission" date="2024-01" db="EMBL/GenBank/DDBJ databases">
        <title>The strains designed SYSU M86414 and SYSU M84420 isolated from the marine sediment in San Sha City (Hainan Province, China).</title>
        <authorList>
            <person name="Guo D."/>
        </authorList>
    </citation>
    <scope>NUCLEOTIDE SEQUENCE [LARGE SCALE GENOMIC DNA]</scope>
    <source>
        <strain evidence="1 2">SYSU M84420</strain>
    </source>
</reference>
<evidence type="ECO:0000313" key="1">
    <source>
        <dbReference type="EMBL" id="MEC4265447.1"/>
    </source>
</evidence>
<keyword evidence="2" id="KW-1185">Reference proteome</keyword>
<comment type="caution">
    <text evidence="1">The sequence shown here is derived from an EMBL/GenBank/DDBJ whole genome shotgun (WGS) entry which is preliminary data.</text>
</comment>
<name>A0ABU6IQQ3_9FLAO</name>
<dbReference type="EMBL" id="JAYMGW010000006">
    <property type="protein sequence ID" value="MEC4265447.1"/>
    <property type="molecule type" value="Genomic_DNA"/>
</dbReference>
<sequence>MIRRDDFRKLQVEIKSAIDELYETAKKNEKNQNDYILFLARSSYDTEIDKTKYSPWRLDHAFEEFIDRHRVDFLLQYLNNQYSFQAENSADSKFTLSIELMIYTHLWESKHNLGNFKKIADLCDSKEYDWNVKVPGDSKYRFVKKNVRDIFEKHNLKIYNIFKDCYKSQLRNAFAHSLYHFSLNGHSIVLENYEEAKHPLKELTFDEWTVIFLKSALTQNFYHNKFSSEIEALEAGKEYKVIMEFNGEKEVGFLSYDHERKRFNGRMK</sequence>
<proteinExistence type="predicted"/>
<organism evidence="1 2">
    <name type="scientific">Flagellimonas halotolerans</name>
    <dbReference type="NCBI Taxonomy" id="3112164"/>
    <lineage>
        <taxon>Bacteria</taxon>
        <taxon>Pseudomonadati</taxon>
        <taxon>Bacteroidota</taxon>
        <taxon>Flavobacteriia</taxon>
        <taxon>Flavobacteriales</taxon>
        <taxon>Flavobacteriaceae</taxon>
        <taxon>Flagellimonas</taxon>
    </lineage>
</organism>
<dbReference type="RefSeq" id="WP_326278473.1">
    <property type="nucleotide sequence ID" value="NZ_JAYKYV010000006.1"/>
</dbReference>
<accession>A0ABU6IQQ3</accession>